<dbReference type="EMBL" id="BSFK01000009">
    <property type="protein sequence ID" value="GLK76651.1"/>
    <property type="molecule type" value="Genomic_DNA"/>
</dbReference>
<name>A0A9W6JFJ5_9HYPH</name>
<reference evidence="1" key="2">
    <citation type="submission" date="2023-01" db="EMBL/GenBank/DDBJ databases">
        <authorList>
            <person name="Sun Q."/>
            <person name="Evtushenko L."/>
        </authorList>
    </citation>
    <scope>NUCLEOTIDE SEQUENCE</scope>
    <source>
        <strain evidence="1">VKM B-2555</strain>
    </source>
</reference>
<gene>
    <name evidence="1" type="ORF">GCM10008171_19050</name>
</gene>
<proteinExistence type="predicted"/>
<dbReference type="AlphaFoldDB" id="A0A9W6JFJ5"/>
<reference evidence="1" key="1">
    <citation type="journal article" date="2014" name="Int. J. Syst. Evol. Microbiol.">
        <title>Complete genome sequence of Corynebacterium casei LMG S-19264T (=DSM 44701T), isolated from a smear-ripened cheese.</title>
        <authorList>
            <consortium name="US DOE Joint Genome Institute (JGI-PGF)"/>
            <person name="Walter F."/>
            <person name="Albersmeier A."/>
            <person name="Kalinowski J."/>
            <person name="Ruckert C."/>
        </authorList>
    </citation>
    <scope>NUCLEOTIDE SEQUENCE</scope>
    <source>
        <strain evidence="1">VKM B-2555</strain>
    </source>
</reference>
<dbReference type="Proteomes" id="UP001143364">
    <property type="component" value="Unassembled WGS sequence"/>
</dbReference>
<evidence type="ECO:0000313" key="1">
    <source>
        <dbReference type="EMBL" id="GLK76651.1"/>
    </source>
</evidence>
<accession>A0A9W6JFJ5</accession>
<protein>
    <submittedName>
        <fullName evidence="1">Uncharacterized protein</fullName>
    </submittedName>
</protein>
<evidence type="ECO:0000313" key="2">
    <source>
        <dbReference type="Proteomes" id="UP001143364"/>
    </source>
</evidence>
<comment type="caution">
    <text evidence="1">The sequence shown here is derived from an EMBL/GenBank/DDBJ whole genome shotgun (WGS) entry which is preliminary data.</text>
</comment>
<organism evidence="1 2">
    <name type="scientific">Methylopila jiangsuensis</name>
    <dbReference type="NCBI Taxonomy" id="586230"/>
    <lineage>
        <taxon>Bacteria</taxon>
        <taxon>Pseudomonadati</taxon>
        <taxon>Pseudomonadota</taxon>
        <taxon>Alphaproteobacteria</taxon>
        <taxon>Hyphomicrobiales</taxon>
        <taxon>Methylopilaceae</taxon>
        <taxon>Methylopila</taxon>
    </lineage>
</organism>
<keyword evidence="2" id="KW-1185">Reference proteome</keyword>
<sequence>MDAKKVENVKGDEDERVDLGVGGGDVTFVKIPHGFIRLPSWGWLKSYEDRAVGAAFSDAVVASFPIAACVAGKSKEIPMQLANDVWREFNIFLTFVNDAKHVAVTSDLSFGAVIAARLRAFDQPFKHRAWDCDALKPIGRFSALDERDLPQILKNIGRAFLKEILLSLSFANRADGRDKIVRQSQAIKNRRNQRRHVSSLFRRVTGSPVWPYARQYGQAS</sequence>